<protein>
    <submittedName>
        <fullName evidence="2">Uncharacterized protein</fullName>
    </submittedName>
</protein>
<evidence type="ECO:0000313" key="3">
    <source>
        <dbReference type="Proteomes" id="UP001229409"/>
    </source>
</evidence>
<comment type="caution">
    <text evidence="2">The sequence shown here is derived from an EMBL/GenBank/DDBJ whole genome shotgun (WGS) entry which is preliminary data.</text>
</comment>
<evidence type="ECO:0000256" key="1">
    <source>
        <dbReference type="SAM" id="MobiDB-lite"/>
    </source>
</evidence>
<accession>A0AAP3ZYJ6</accession>
<proteinExistence type="predicted"/>
<gene>
    <name evidence="2" type="ORF">QDS18_02275</name>
</gene>
<organism evidence="2 3">
    <name type="scientific">Paenibacillus polymyxa</name>
    <name type="common">Bacillus polymyxa</name>
    <dbReference type="NCBI Taxonomy" id="1406"/>
    <lineage>
        <taxon>Bacteria</taxon>
        <taxon>Bacillati</taxon>
        <taxon>Bacillota</taxon>
        <taxon>Bacilli</taxon>
        <taxon>Bacillales</taxon>
        <taxon>Paenibacillaceae</taxon>
        <taxon>Paenibacillus</taxon>
    </lineage>
</organism>
<dbReference type="RefSeq" id="WP_226887703.1">
    <property type="nucleotide sequence ID" value="NZ_CP011420.1"/>
</dbReference>
<sequence length="418" mass="45370">MLQPTSVSAAVTTSLVKHVSYVSTAKNEPGYDIYADKVQQSFYRTGCMLDKKECLRRAIKPTERWITLNKSHSGHYSIGMIAAVLIGLSAVCPFTSIHAAPSAAQGNNLNSVSLYNESSWVPPLNSTSPIPPSPGDVSASFPTEEQGVPADVKQTADNTVQSLSSQPPFASWKDAELSYHPLGPGTHSWLVQVNRAGEYIGYLIIGSDSNGAYQLNEYGNGPGGPYSMAVLRQSLVSLTDTDLSSIDKLQITPMYEEPLLAYWLVRSSTGSEICIDAVTGDPLPVEVADGSWKHKLQNNAFSLSVPFLKTKAQAVTVSSAPFDPYDDLGWLQPKQKLSVRNTAQFMDTLSISPRIIFSATGINFAFGGPLSISGYQSWISPDHPSQPNLYALTYHHGLSRFVPLKQLLSAGEFFRLDS</sequence>
<evidence type="ECO:0000313" key="2">
    <source>
        <dbReference type="EMBL" id="MDH2329685.1"/>
    </source>
</evidence>
<feature type="region of interest" description="Disordered" evidence="1">
    <location>
        <begin position="125"/>
        <end position="147"/>
    </location>
</feature>
<reference evidence="2" key="1">
    <citation type="submission" date="2023-04" db="EMBL/GenBank/DDBJ databases">
        <title>Uncovering the Secrets of Slow-Growing Bacteria in Tropical Savanna Soil through Cultivation and Genomic Analysis.</title>
        <authorList>
            <person name="Goncalves O.S."/>
            <person name="Santana M.F."/>
        </authorList>
    </citation>
    <scope>NUCLEOTIDE SEQUENCE</scope>
    <source>
        <strain evidence="2">ANTI</strain>
    </source>
</reference>
<dbReference type="AlphaFoldDB" id="A0AAP3ZYJ6"/>
<name>A0AAP3ZYJ6_PAEPO</name>
<dbReference type="EMBL" id="JARVWT010000001">
    <property type="protein sequence ID" value="MDH2329685.1"/>
    <property type="molecule type" value="Genomic_DNA"/>
</dbReference>
<dbReference type="Proteomes" id="UP001229409">
    <property type="component" value="Unassembled WGS sequence"/>
</dbReference>